<feature type="compositionally biased region" description="Polar residues" evidence="1">
    <location>
        <begin position="137"/>
        <end position="154"/>
    </location>
</feature>
<sequence>MSTPINMIRRDNGSSNDNYPDPKELMRQRLVEPDSNQISQSNMMQQQNQFQQQPPQQFMGDPMMMNEQQHPGMDGIMRTDNQLVEDILKEMGESPGGASQANINSQAFGYAMDRAQIPPHKYVDPSSQSDNNDSDNKLGNGNGSMSATKGSSLSPSGIMNQISFSLNGQNLKSKVTRNYRYPVLVFIICLLLGLPEFNRFLFSFFPKLLLESGQVSLSGVALKALVGMVVFIIIGIFI</sequence>
<feature type="region of interest" description="Disordered" evidence="1">
    <location>
        <begin position="118"/>
        <end position="154"/>
    </location>
</feature>
<reference evidence="3" key="1">
    <citation type="journal article" date="2020" name="Nature">
        <title>Giant virus diversity and host interactions through global metagenomics.</title>
        <authorList>
            <person name="Schulz F."/>
            <person name="Roux S."/>
            <person name="Paez-Espino D."/>
            <person name="Jungbluth S."/>
            <person name="Walsh D.A."/>
            <person name="Denef V.J."/>
            <person name="McMahon K.D."/>
            <person name="Konstantinidis K.T."/>
            <person name="Eloe-Fadrosh E.A."/>
            <person name="Kyrpides N.C."/>
            <person name="Woyke T."/>
        </authorList>
    </citation>
    <scope>NUCLEOTIDE SEQUENCE</scope>
    <source>
        <strain evidence="3">GVMAG-M-3300023184-13</strain>
    </source>
</reference>
<dbReference type="EMBL" id="MN739990">
    <property type="protein sequence ID" value="QHT81754.1"/>
    <property type="molecule type" value="Genomic_DNA"/>
</dbReference>
<evidence type="ECO:0000256" key="2">
    <source>
        <dbReference type="SAM" id="Phobius"/>
    </source>
</evidence>
<keyword evidence="2" id="KW-0472">Membrane</keyword>
<keyword evidence="2" id="KW-0812">Transmembrane</keyword>
<evidence type="ECO:0000313" key="3">
    <source>
        <dbReference type="EMBL" id="QHT81754.1"/>
    </source>
</evidence>
<keyword evidence="2" id="KW-1133">Transmembrane helix</keyword>
<feature type="transmembrane region" description="Helical" evidence="2">
    <location>
        <begin position="179"/>
        <end position="197"/>
    </location>
</feature>
<feature type="region of interest" description="Disordered" evidence="1">
    <location>
        <begin position="1"/>
        <end position="22"/>
    </location>
</feature>
<organism evidence="3">
    <name type="scientific">viral metagenome</name>
    <dbReference type="NCBI Taxonomy" id="1070528"/>
    <lineage>
        <taxon>unclassified sequences</taxon>
        <taxon>metagenomes</taxon>
        <taxon>organismal metagenomes</taxon>
    </lineage>
</organism>
<protein>
    <submittedName>
        <fullName evidence="3">Uncharacterized protein</fullName>
    </submittedName>
</protein>
<proteinExistence type="predicted"/>
<accession>A0A6C0HMY3</accession>
<name>A0A6C0HMY3_9ZZZZ</name>
<feature type="transmembrane region" description="Helical" evidence="2">
    <location>
        <begin position="217"/>
        <end position="237"/>
    </location>
</feature>
<feature type="compositionally biased region" description="Low complexity" evidence="1">
    <location>
        <begin position="41"/>
        <end position="59"/>
    </location>
</feature>
<feature type="region of interest" description="Disordered" evidence="1">
    <location>
        <begin position="41"/>
        <end position="63"/>
    </location>
</feature>
<evidence type="ECO:0000256" key="1">
    <source>
        <dbReference type="SAM" id="MobiDB-lite"/>
    </source>
</evidence>
<dbReference type="AlphaFoldDB" id="A0A6C0HMY3"/>